<evidence type="ECO:0000256" key="7">
    <source>
        <dbReference type="ARBA" id="ARBA00022967"/>
    </source>
</evidence>
<evidence type="ECO:0000256" key="1">
    <source>
        <dbReference type="ARBA" id="ARBA00022448"/>
    </source>
</evidence>
<comment type="caution">
    <text evidence="14">The sequence shown here is derived from an EMBL/GenBank/DDBJ whole genome shotgun (WGS) entry which is preliminary data.</text>
</comment>
<keyword evidence="11" id="KW-0472">Membrane</keyword>
<evidence type="ECO:0000256" key="4">
    <source>
        <dbReference type="ARBA" id="ARBA00022519"/>
    </source>
</evidence>
<dbReference type="InterPro" id="IPR050294">
    <property type="entry name" value="RnfB_subfamily"/>
</dbReference>
<dbReference type="NCBIfam" id="TIGR01944">
    <property type="entry name" value="rnfB"/>
    <property type="match status" value="1"/>
</dbReference>
<dbReference type="PROSITE" id="PS51656">
    <property type="entry name" value="4FE4S"/>
    <property type="match status" value="1"/>
</dbReference>
<keyword evidence="2" id="KW-1003">Cell membrane</keyword>
<evidence type="ECO:0000256" key="10">
    <source>
        <dbReference type="ARBA" id="ARBA00023014"/>
    </source>
</evidence>
<dbReference type="InterPro" id="IPR010207">
    <property type="entry name" value="Elect_transpt_cplx_RnfB/RsxB"/>
</dbReference>
<evidence type="ECO:0000256" key="3">
    <source>
        <dbReference type="ARBA" id="ARBA00022485"/>
    </source>
</evidence>
<dbReference type="Proteomes" id="UP001172778">
    <property type="component" value="Unassembled WGS sequence"/>
</dbReference>
<evidence type="ECO:0000256" key="8">
    <source>
        <dbReference type="ARBA" id="ARBA00022982"/>
    </source>
</evidence>
<dbReference type="InterPro" id="IPR016463">
    <property type="entry name" value="RnfB/RsxB_Proteobac"/>
</dbReference>
<reference evidence="14" key="1">
    <citation type="submission" date="2023-03" db="EMBL/GenBank/DDBJ databases">
        <title>Chitinimonas shenzhenensis gen. nov., sp. nov., a novel member of family Burkholderiaceae isolated from activated sludge collected in Shen Zhen, China.</title>
        <authorList>
            <person name="Wang X."/>
        </authorList>
    </citation>
    <scope>NUCLEOTIDE SEQUENCE</scope>
    <source>
        <strain evidence="14">DQS-5</strain>
    </source>
</reference>
<dbReference type="PROSITE" id="PS00198">
    <property type="entry name" value="4FE4S_FER_1"/>
    <property type="match status" value="2"/>
</dbReference>
<dbReference type="InterPro" id="IPR007202">
    <property type="entry name" value="4Fe-4S_dom"/>
</dbReference>
<dbReference type="EMBL" id="JARRAF010000005">
    <property type="protein sequence ID" value="MDK2123627.1"/>
    <property type="molecule type" value="Genomic_DNA"/>
</dbReference>
<evidence type="ECO:0000256" key="9">
    <source>
        <dbReference type="ARBA" id="ARBA00023004"/>
    </source>
</evidence>
<dbReference type="PROSITE" id="PS51379">
    <property type="entry name" value="4FE4S_FER_2"/>
    <property type="match status" value="2"/>
</dbReference>
<keyword evidence="5" id="KW-0479">Metal-binding</keyword>
<keyword evidence="15" id="KW-1185">Reference proteome</keyword>
<feature type="domain" description="4Fe-4S" evidence="13">
    <location>
        <begin position="34"/>
        <end position="93"/>
    </location>
</feature>
<sequence length="194" mass="20716">MSGLLLIALILLGLALLLGARQLKTRPRPQPTPPELPLAEQIDAVLPQTQCTQCGYKGCRPYAEAIAKGEADINQCPPGGDEGIAKLAALLGRDPKPLDTSHGEHKPKRLALIDESVCIGCTLCIQACPVDAILGSAKHMHTVIRSECTGCELCVAPCPVDCISMVDPDAPVKIRRRYPVFPIKIQAGSRPDRA</sequence>
<keyword evidence="10" id="KW-0411">Iron-sulfur</keyword>
<keyword evidence="8" id="KW-0249">Electron transport</keyword>
<gene>
    <name evidence="14" type="primary">rsxB</name>
    <name evidence="14" type="ORF">PZA18_06145</name>
</gene>
<dbReference type="SUPFAM" id="SSF54862">
    <property type="entry name" value="4Fe-4S ferredoxins"/>
    <property type="match status" value="1"/>
</dbReference>
<dbReference type="PANTHER" id="PTHR42859:SF3">
    <property type="entry name" value="ION-TRANSLOCATING OXIDOREDUCTASE COMPLEX SUBUNIT B"/>
    <property type="match status" value="1"/>
</dbReference>
<dbReference type="PIRSF" id="PIRSF005784">
    <property type="entry name" value="Elect_transpt_RnfB"/>
    <property type="match status" value="1"/>
</dbReference>
<evidence type="ECO:0000256" key="11">
    <source>
        <dbReference type="ARBA" id="ARBA00023136"/>
    </source>
</evidence>
<name>A0ABT7DY92_9NEIS</name>
<keyword evidence="3" id="KW-0004">4Fe-4S</keyword>
<feature type="domain" description="4Fe-4S ferredoxin-type" evidence="12">
    <location>
        <begin position="139"/>
        <end position="168"/>
    </location>
</feature>
<dbReference type="Gene3D" id="3.30.70.20">
    <property type="match status" value="2"/>
</dbReference>
<proteinExistence type="predicted"/>
<protein>
    <submittedName>
        <fullName evidence="14">Electron transport complex subunit RsxB</fullName>
    </submittedName>
</protein>
<dbReference type="InterPro" id="IPR017896">
    <property type="entry name" value="4Fe4S_Fe-S-bd"/>
</dbReference>
<keyword evidence="1" id="KW-0813">Transport</keyword>
<keyword evidence="4" id="KW-0997">Cell inner membrane</keyword>
<dbReference type="PANTHER" id="PTHR42859">
    <property type="entry name" value="OXIDOREDUCTASE"/>
    <property type="match status" value="1"/>
</dbReference>
<organism evidence="14 15">
    <name type="scientific">Parachitinimonas caeni</name>
    <dbReference type="NCBI Taxonomy" id="3031301"/>
    <lineage>
        <taxon>Bacteria</taxon>
        <taxon>Pseudomonadati</taxon>
        <taxon>Pseudomonadota</taxon>
        <taxon>Betaproteobacteria</taxon>
        <taxon>Neisseriales</taxon>
        <taxon>Chitinibacteraceae</taxon>
        <taxon>Parachitinimonas</taxon>
    </lineage>
</organism>
<keyword evidence="7" id="KW-1278">Translocase</keyword>
<feature type="domain" description="4Fe-4S ferredoxin-type" evidence="12">
    <location>
        <begin position="109"/>
        <end position="138"/>
    </location>
</feature>
<keyword evidence="9" id="KW-0408">Iron</keyword>
<evidence type="ECO:0000256" key="2">
    <source>
        <dbReference type="ARBA" id="ARBA00022475"/>
    </source>
</evidence>
<evidence type="ECO:0000313" key="15">
    <source>
        <dbReference type="Proteomes" id="UP001172778"/>
    </source>
</evidence>
<accession>A0ABT7DY92</accession>
<evidence type="ECO:0000259" key="12">
    <source>
        <dbReference type="PROSITE" id="PS51379"/>
    </source>
</evidence>
<evidence type="ECO:0000256" key="5">
    <source>
        <dbReference type="ARBA" id="ARBA00022723"/>
    </source>
</evidence>
<dbReference type="Pfam" id="PF04060">
    <property type="entry name" value="FeS"/>
    <property type="match status" value="1"/>
</dbReference>
<dbReference type="Gene3D" id="1.10.15.40">
    <property type="entry name" value="Electron transport complex subunit B, putative Fe-S cluster"/>
    <property type="match status" value="1"/>
</dbReference>
<keyword evidence="6" id="KW-0677">Repeat</keyword>
<evidence type="ECO:0000256" key="6">
    <source>
        <dbReference type="ARBA" id="ARBA00022737"/>
    </source>
</evidence>
<dbReference type="Pfam" id="PF14697">
    <property type="entry name" value="Fer4_21"/>
    <property type="match status" value="1"/>
</dbReference>
<evidence type="ECO:0000313" key="14">
    <source>
        <dbReference type="EMBL" id="MDK2123627.1"/>
    </source>
</evidence>
<dbReference type="InterPro" id="IPR017900">
    <property type="entry name" value="4Fe4S_Fe_S_CS"/>
</dbReference>
<dbReference type="RefSeq" id="WP_284099926.1">
    <property type="nucleotide sequence ID" value="NZ_JARRAF010000005.1"/>
</dbReference>
<evidence type="ECO:0000259" key="13">
    <source>
        <dbReference type="PROSITE" id="PS51656"/>
    </source>
</evidence>
<dbReference type="NCBIfam" id="NF003475">
    <property type="entry name" value="PRK05113.1"/>
    <property type="match status" value="1"/>
</dbReference>